<keyword evidence="2" id="KW-1185">Reference proteome</keyword>
<evidence type="ECO:0000313" key="1">
    <source>
        <dbReference type="EMBL" id="SAK52000.1"/>
    </source>
</evidence>
<name>A0A158A2J9_9BURK</name>
<accession>A0A158A2J9</accession>
<dbReference type="EMBL" id="FCOI02000004">
    <property type="protein sequence ID" value="SAK52000.1"/>
    <property type="molecule type" value="Genomic_DNA"/>
</dbReference>
<protein>
    <submittedName>
        <fullName evidence="1">Uncharacterized protein</fullName>
    </submittedName>
</protein>
<reference evidence="2" key="1">
    <citation type="submission" date="2016-01" db="EMBL/GenBank/DDBJ databases">
        <authorList>
            <person name="Peeters Charlotte."/>
        </authorList>
    </citation>
    <scope>NUCLEOTIDE SEQUENCE [LARGE SCALE GENOMIC DNA]</scope>
</reference>
<gene>
    <name evidence="1" type="ORF">AWB76_01639</name>
</gene>
<organism evidence="1 2">
    <name type="scientific">Caballeronia temeraria</name>
    <dbReference type="NCBI Taxonomy" id="1777137"/>
    <lineage>
        <taxon>Bacteria</taxon>
        <taxon>Pseudomonadati</taxon>
        <taxon>Pseudomonadota</taxon>
        <taxon>Betaproteobacteria</taxon>
        <taxon>Burkholderiales</taxon>
        <taxon>Burkholderiaceae</taxon>
        <taxon>Caballeronia</taxon>
    </lineage>
</organism>
<dbReference type="AlphaFoldDB" id="A0A158A2J9"/>
<sequence>MRMADRLIDVSLGRIERKLVRIDKLTWAA</sequence>
<evidence type="ECO:0000313" key="2">
    <source>
        <dbReference type="Proteomes" id="UP000054624"/>
    </source>
</evidence>
<proteinExistence type="predicted"/>
<dbReference type="Proteomes" id="UP000054624">
    <property type="component" value="Unassembled WGS sequence"/>
</dbReference>